<feature type="compositionally biased region" description="Basic and acidic residues" evidence="1">
    <location>
        <begin position="63"/>
        <end position="74"/>
    </location>
</feature>
<evidence type="ECO:0000313" key="4">
    <source>
        <dbReference type="Proteomes" id="UP000661077"/>
    </source>
</evidence>
<protein>
    <submittedName>
        <fullName evidence="3">Uncharacterized protein</fullName>
    </submittedName>
</protein>
<organism evidence="3 4">
    <name type="scientific">Steroidobacter gossypii</name>
    <dbReference type="NCBI Taxonomy" id="2805490"/>
    <lineage>
        <taxon>Bacteria</taxon>
        <taxon>Pseudomonadati</taxon>
        <taxon>Pseudomonadota</taxon>
        <taxon>Gammaproteobacteria</taxon>
        <taxon>Steroidobacterales</taxon>
        <taxon>Steroidobacteraceae</taxon>
        <taxon>Steroidobacter</taxon>
    </lineage>
</organism>
<keyword evidence="2" id="KW-0812">Transmembrane</keyword>
<feature type="region of interest" description="Disordered" evidence="1">
    <location>
        <begin position="61"/>
        <end position="95"/>
    </location>
</feature>
<name>A0ABS1WQS6_9GAMM</name>
<dbReference type="Proteomes" id="UP000661077">
    <property type="component" value="Unassembled WGS sequence"/>
</dbReference>
<evidence type="ECO:0000256" key="2">
    <source>
        <dbReference type="SAM" id="Phobius"/>
    </source>
</evidence>
<feature type="transmembrane region" description="Helical" evidence="2">
    <location>
        <begin position="28"/>
        <end position="49"/>
    </location>
</feature>
<keyword evidence="2" id="KW-1133">Transmembrane helix</keyword>
<reference evidence="3 4" key="1">
    <citation type="journal article" date="2021" name="Int. J. Syst. Evol. Microbiol.">
        <title>Steroidobacter gossypii sp. nov., isolated from soil of cotton cropping field.</title>
        <authorList>
            <person name="Huang R."/>
            <person name="Yang S."/>
            <person name="Zhen C."/>
            <person name="Liu W."/>
        </authorList>
    </citation>
    <scope>NUCLEOTIDE SEQUENCE [LARGE SCALE GENOMIC DNA]</scope>
    <source>
        <strain evidence="3 4">S1-65</strain>
    </source>
</reference>
<dbReference type="EMBL" id="JAEVLS010000001">
    <property type="protein sequence ID" value="MBM0103330.1"/>
    <property type="molecule type" value="Genomic_DNA"/>
</dbReference>
<accession>A0ABS1WQS6</accession>
<evidence type="ECO:0000313" key="3">
    <source>
        <dbReference type="EMBL" id="MBM0103330.1"/>
    </source>
</evidence>
<proteinExistence type="predicted"/>
<comment type="caution">
    <text evidence="3">The sequence shown here is derived from an EMBL/GenBank/DDBJ whole genome shotgun (WGS) entry which is preliminary data.</text>
</comment>
<evidence type="ECO:0000256" key="1">
    <source>
        <dbReference type="SAM" id="MobiDB-lite"/>
    </source>
</evidence>
<dbReference type="RefSeq" id="WP_203165310.1">
    <property type="nucleotide sequence ID" value="NZ_JAEVLS010000001.1"/>
</dbReference>
<keyword evidence="2" id="KW-0472">Membrane</keyword>
<keyword evidence="4" id="KW-1185">Reference proteome</keyword>
<gene>
    <name evidence="3" type="ORF">JM946_01175</name>
</gene>
<sequence length="95" mass="10777">MRDERLYDDLDDELDEDLDMQPTRSRSAWGALESLLLVGVLALIATPAIKGIARRYRVQHPRAAGENEVDKSLKDTYPASDPPAQRYVDIPVNRR</sequence>